<evidence type="ECO:0000256" key="1">
    <source>
        <dbReference type="SAM" id="Phobius"/>
    </source>
</evidence>
<accession>A0AAT9GGQ6</accession>
<keyword evidence="1" id="KW-0812">Transmembrane</keyword>
<gene>
    <name evidence="2" type="ORF">KACHI17_07220</name>
</gene>
<name>A0AAT9GGQ6_9BACT</name>
<dbReference type="RefSeq" id="WP_353550143.1">
    <property type="nucleotide sequence ID" value="NZ_AP029612.1"/>
</dbReference>
<keyword evidence="1" id="KW-1133">Transmembrane helix</keyword>
<dbReference type="AlphaFoldDB" id="A0AAT9GGQ6"/>
<dbReference type="EMBL" id="AP029612">
    <property type="protein sequence ID" value="BFG69841.1"/>
    <property type="molecule type" value="Genomic_DNA"/>
</dbReference>
<sequence length="172" mass="19185">MIQQILIKYLIQHGRLGIPEIGMFQVKRIPAQVIADGSAIKGPESVITYQSEPVAADKHLFEFLSMETSTDEVTVIGQFNEWTQELKHKIFNHQTVELPFIGKLLLDEEGNISHIAPESAIGYNTVSLPEGVVFDSTLTGEREGAEQSDASWWIYAIILFLLGAAAIAYYYL</sequence>
<feature type="transmembrane region" description="Helical" evidence="1">
    <location>
        <begin position="152"/>
        <end position="171"/>
    </location>
</feature>
<protein>
    <recommendedName>
        <fullName evidence="3">CCDC81-like prokaryotic HU domain-containing protein</fullName>
    </recommendedName>
</protein>
<keyword evidence="1" id="KW-0472">Membrane</keyword>
<evidence type="ECO:0008006" key="3">
    <source>
        <dbReference type="Google" id="ProtNLM"/>
    </source>
</evidence>
<proteinExistence type="predicted"/>
<reference evidence="2" key="1">
    <citation type="submission" date="2024-02" db="EMBL/GenBank/DDBJ databases">
        <title>Sediminibacterium planktonica sp. nov. and Sediminibacterium longus sp. nov., isolated from surface lake and river water.</title>
        <authorList>
            <person name="Watanabe K."/>
            <person name="Takemine S."/>
            <person name="Ishii Y."/>
            <person name="Ogata Y."/>
            <person name="Shindo C."/>
            <person name="Suda W."/>
        </authorList>
    </citation>
    <scope>NUCLEOTIDE SEQUENCE</scope>
    <source>
        <strain evidence="2">KACHI17</strain>
    </source>
</reference>
<evidence type="ECO:0000313" key="2">
    <source>
        <dbReference type="EMBL" id="BFG69841.1"/>
    </source>
</evidence>
<organism evidence="2">
    <name type="scientific">Sediminibacterium sp. KACHI17</name>
    <dbReference type="NCBI Taxonomy" id="1751071"/>
    <lineage>
        <taxon>Bacteria</taxon>
        <taxon>Pseudomonadati</taxon>
        <taxon>Bacteroidota</taxon>
        <taxon>Chitinophagia</taxon>
        <taxon>Chitinophagales</taxon>
        <taxon>Chitinophagaceae</taxon>
        <taxon>Sediminibacterium</taxon>
    </lineage>
</organism>